<evidence type="ECO:0000313" key="2">
    <source>
        <dbReference type="EMBL" id="OGD68876.1"/>
    </source>
</evidence>
<feature type="transmembrane region" description="Helical" evidence="1">
    <location>
        <begin position="88"/>
        <end position="109"/>
    </location>
</feature>
<dbReference type="Proteomes" id="UP000176865">
    <property type="component" value="Unassembled WGS sequence"/>
</dbReference>
<feature type="transmembrane region" description="Helical" evidence="1">
    <location>
        <begin position="121"/>
        <end position="143"/>
    </location>
</feature>
<proteinExistence type="predicted"/>
<dbReference type="EMBL" id="MFAB01000013">
    <property type="protein sequence ID" value="OGD68876.1"/>
    <property type="molecule type" value="Genomic_DNA"/>
</dbReference>
<sequence length="172" mass="18471">MTGNLKRVVLGGRLKTLRKKEKIMYGYELNQIVFGGLLVVSVIVGGLWRYNRAFRMWRIGQVFGAPLVALTTSGMTGLASYLVTSDAIASLVAPAISMGLGAISGDILSGIGHSLARASRWAGAQIGRIAPIVLVVVGLSVLVRTQPQLAESIITLGVIVALIWFFFRKVFK</sequence>
<keyword evidence="1" id="KW-1133">Transmembrane helix</keyword>
<organism evidence="2 3">
    <name type="scientific">Candidatus Campbellbacteria bacterium RIFCSPLOWO2_01_FULL_34_15</name>
    <dbReference type="NCBI Taxonomy" id="1797579"/>
    <lineage>
        <taxon>Bacteria</taxon>
        <taxon>Candidatus Campbelliibacteriota</taxon>
    </lineage>
</organism>
<keyword evidence="1" id="KW-0812">Transmembrane</keyword>
<gene>
    <name evidence="2" type="ORF">A2996_00620</name>
</gene>
<feature type="transmembrane region" description="Helical" evidence="1">
    <location>
        <begin position="62"/>
        <end position="82"/>
    </location>
</feature>
<feature type="transmembrane region" description="Helical" evidence="1">
    <location>
        <begin position="149"/>
        <end position="167"/>
    </location>
</feature>
<dbReference type="AlphaFoldDB" id="A0A1F5ENR0"/>
<evidence type="ECO:0000256" key="1">
    <source>
        <dbReference type="SAM" id="Phobius"/>
    </source>
</evidence>
<protein>
    <submittedName>
        <fullName evidence="2">Uncharacterized protein</fullName>
    </submittedName>
</protein>
<accession>A0A1F5ENR0</accession>
<feature type="transmembrane region" description="Helical" evidence="1">
    <location>
        <begin position="32"/>
        <end position="50"/>
    </location>
</feature>
<reference evidence="2 3" key="1">
    <citation type="journal article" date="2016" name="Nat. Commun.">
        <title>Thousands of microbial genomes shed light on interconnected biogeochemical processes in an aquifer system.</title>
        <authorList>
            <person name="Anantharaman K."/>
            <person name="Brown C.T."/>
            <person name="Hug L.A."/>
            <person name="Sharon I."/>
            <person name="Castelle C.J."/>
            <person name="Probst A.J."/>
            <person name="Thomas B.C."/>
            <person name="Singh A."/>
            <person name="Wilkins M.J."/>
            <person name="Karaoz U."/>
            <person name="Brodie E.L."/>
            <person name="Williams K.H."/>
            <person name="Hubbard S.S."/>
            <person name="Banfield J.F."/>
        </authorList>
    </citation>
    <scope>NUCLEOTIDE SEQUENCE [LARGE SCALE GENOMIC DNA]</scope>
</reference>
<keyword evidence="1" id="KW-0472">Membrane</keyword>
<comment type="caution">
    <text evidence="2">The sequence shown here is derived from an EMBL/GenBank/DDBJ whole genome shotgun (WGS) entry which is preliminary data.</text>
</comment>
<evidence type="ECO:0000313" key="3">
    <source>
        <dbReference type="Proteomes" id="UP000176865"/>
    </source>
</evidence>
<name>A0A1F5ENR0_9BACT</name>